<evidence type="ECO:0000256" key="2">
    <source>
        <dbReference type="SAM" id="MobiDB-lite"/>
    </source>
</evidence>
<evidence type="ECO:0000313" key="5">
    <source>
        <dbReference type="Proteomes" id="UP000792457"/>
    </source>
</evidence>
<feature type="coiled-coil region" evidence="1">
    <location>
        <begin position="318"/>
        <end position="397"/>
    </location>
</feature>
<evidence type="ECO:0000259" key="3">
    <source>
        <dbReference type="PROSITE" id="PS50200"/>
    </source>
</evidence>
<feature type="domain" description="Ras-associating" evidence="3">
    <location>
        <begin position="1"/>
        <end position="82"/>
    </location>
</feature>
<comment type="caution">
    <text evidence="4">The sequence shown here is derived from an EMBL/GenBank/DDBJ whole genome shotgun (WGS) entry which is preliminary data.</text>
</comment>
<organism evidence="4 5">
    <name type="scientific">Ladona fulva</name>
    <name type="common">Scarce chaser dragonfly</name>
    <name type="synonym">Libellula fulva</name>
    <dbReference type="NCBI Taxonomy" id="123851"/>
    <lineage>
        <taxon>Eukaryota</taxon>
        <taxon>Metazoa</taxon>
        <taxon>Ecdysozoa</taxon>
        <taxon>Arthropoda</taxon>
        <taxon>Hexapoda</taxon>
        <taxon>Insecta</taxon>
        <taxon>Pterygota</taxon>
        <taxon>Palaeoptera</taxon>
        <taxon>Odonata</taxon>
        <taxon>Epiprocta</taxon>
        <taxon>Anisoptera</taxon>
        <taxon>Libelluloidea</taxon>
        <taxon>Libellulidae</taxon>
        <taxon>Ladona</taxon>
    </lineage>
</organism>
<reference evidence="4" key="2">
    <citation type="submission" date="2017-10" db="EMBL/GenBank/DDBJ databases">
        <title>Ladona fulva Genome sequencing and assembly.</title>
        <authorList>
            <person name="Murali S."/>
            <person name="Richards S."/>
            <person name="Bandaranaike D."/>
            <person name="Bellair M."/>
            <person name="Blankenburg K."/>
            <person name="Chao H."/>
            <person name="Dinh H."/>
            <person name="Doddapaneni H."/>
            <person name="Dugan-Rocha S."/>
            <person name="Elkadiri S."/>
            <person name="Gnanaolivu R."/>
            <person name="Hernandez B."/>
            <person name="Skinner E."/>
            <person name="Javaid M."/>
            <person name="Lee S."/>
            <person name="Li M."/>
            <person name="Ming W."/>
            <person name="Munidasa M."/>
            <person name="Muniz J."/>
            <person name="Nguyen L."/>
            <person name="Hughes D."/>
            <person name="Osuji N."/>
            <person name="Pu L.-L."/>
            <person name="Puazo M."/>
            <person name="Qu C."/>
            <person name="Quiroz J."/>
            <person name="Raj R."/>
            <person name="Weissenberger G."/>
            <person name="Xin Y."/>
            <person name="Zou X."/>
            <person name="Han Y."/>
            <person name="Worley K."/>
            <person name="Muzny D."/>
            <person name="Gibbs R."/>
        </authorList>
    </citation>
    <scope>NUCLEOTIDE SEQUENCE</scope>
    <source>
        <strain evidence="4">Sampled in the wild</strain>
    </source>
</reference>
<dbReference type="AlphaFoldDB" id="A0A8K0JYN2"/>
<name>A0A8K0JYN2_LADFU</name>
<dbReference type="PANTHER" id="PTHR15286:SF6">
    <property type="entry name" value="GH01133P"/>
    <property type="match status" value="1"/>
</dbReference>
<protein>
    <recommendedName>
        <fullName evidence="3">Ras-associating domain-containing protein</fullName>
    </recommendedName>
</protein>
<feature type="region of interest" description="Disordered" evidence="2">
    <location>
        <begin position="402"/>
        <end position="426"/>
    </location>
</feature>
<dbReference type="EMBL" id="KZ308198">
    <property type="protein sequence ID" value="KAG8224504.1"/>
    <property type="molecule type" value="Genomic_DNA"/>
</dbReference>
<keyword evidence="5" id="KW-1185">Reference proteome</keyword>
<feature type="compositionally biased region" description="Polar residues" evidence="2">
    <location>
        <begin position="216"/>
        <end position="225"/>
    </location>
</feature>
<proteinExistence type="predicted"/>
<dbReference type="InterPro" id="IPR029071">
    <property type="entry name" value="Ubiquitin-like_domsf"/>
</dbReference>
<dbReference type="PANTHER" id="PTHR15286">
    <property type="entry name" value="RAS-ASSOCIATING DOMAIN CONTAINING PROTEIN"/>
    <property type="match status" value="1"/>
</dbReference>
<sequence length="531" mass="58188">MELKVWVEGIQRIVCGVTENTTCQDVVYALAHATGKTGRFTLIERWRSSERLLAPHEHPLEILTKWGEYSSDVQFILQRSGADSNQLSTGGGNDSTGAPVHPDTLGGPAQRSDLIRKSLTFSGGHHQLHLHPGGGGSGGKKGSENAVTGSGKSPAVNNVGPIRGPVRQPGSPSQEEESILKSPHQNQDRAVKSPPPYREPPHRTPPAYREPPRVTPTGTPQQTILTDGPREFRSPPPEALSESESRISESSTPGSSGSYPSTGGVGTTLGGSALEPVAFNGQYRELVRLVNLQREKLSAQQAELTKFDAEIVFWEGKSREQQRQAEFVARELARLEGASRVAEEQLKALSGVEEEAELARQQGKTLRSEITLLRSKLANCETELLQCKNKIRLLVEEVRRRERQGMNSGEDGDGTSKMECSPASTDSELVREVERLQAEKQQVERLVRELKEANLQSLAIAPPDELRTLLEGPHKPGSTRKMIGSPRQLENAVPTSKNPHGSWKLDHPTSCENMLNLIYWKELCQPSPVSL</sequence>
<dbReference type="InterPro" id="IPR048944">
    <property type="entry name" value="RASSF8_RA"/>
</dbReference>
<dbReference type="PROSITE" id="PS50200">
    <property type="entry name" value="RA"/>
    <property type="match status" value="1"/>
</dbReference>
<dbReference type="SMART" id="SM00314">
    <property type="entry name" value="RA"/>
    <property type="match status" value="1"/>
</dbReference>
<dbReference type="CDD" id="cd16134">
    <property type="entry name" value="RA_RASSF8"/>
    <property type="match status" value="1"/>
</dbReference>
<dbReference type="GO" id="GO:0007165">
    <property type="term" value="P:signal transduction"/>
    <property type="evidence" value="ECO:0007669"/>
    <property type="project" value="InterPro"/>
</dbReference>
<dbReference type="SUPFAM" id="SSF54236">
    <property type="entry name" value="Ubiquitin-like"/>
    <property type="match status" value="1"/>
</dbReference>
<reference evidence="4" key="1">
    <citation type="submission" date="2013-04" db="EMBL/GenBank/DDBJ databases">
        <authorList>
            <person name="Qu J."/>
            <person name="Murali S.C."/>
            <person name="Bandaranaike D."/>
            <person name="Bellair M."/>
            <person name="Blankenburg K."/>
            <person name="Chao H."/>
            <person name="Dinh H."/>
            <person name="Doddapaneni H."/>
            <person name="Downs B."/>
            <person name="Dugan-Rocha S."/>
            <person name="Elkadiri S."/>
            <person name="Gnanaolivu R.D."/>
            <person name="Hernandez B."/>
            <person name="Javaid M."/>
            <person name="Jayaseelan J.C."/>
            <person name="Lee S."/>
            <person name="Li M."/>
            <person name="Ming W."/>
            <person name="Munidasa M."/>
            <person name="Muniz J."/>
            <person name="Nguyen L."/>
            <person name="Ongeri F."/>
            <person name="Osuji N."/>
            <person name="Pu L.-L."/>
            <person name="Puazo M."/>
            <person name="Qu C."/>
            <person name="Quiroz J."/>
            <person name="Raj R."/>
            <person name="Weissenberger G."/>
            <person name="Xin Y."/>
            <person name="Zou X."/>
            <person name="Han Y."/>
            <person name="Richards S."/>
            <person name="Worley K."/>
            <person name="Muzny D."/>
            <person name="Gibbs R."/>
        </authorList>
    </citation>
    <scope>NUCLEOTIDE SEQUENCE</scope>
    <source>
        <strain evidence="4">Sampled in the wild</strain>
    </source>
</reference>
<dbReference type="Gene3D" id="3.10.20.90">
    <property type="entry name" value="Phosphatidylinositol 3-kinase Catalytic Subunit, Chain A, domain 1"/>
    <property type="match status" value="1"/>
</dbReference>
<feature type="compositionally biased region" description="Low complexity" evidence="2">
    <location>
        <begin position="248"/>
        <end position="262"/>
    </location>
</feature>
<dbReference type="InterPro" id="IPR048945">
    <property type="entry name" value="RASSF8/10_RA"/>
</dbReference>
<accession>A0A8K0JYN2</accession>
<dbReference type="Pfam" id="PF21712">
    <property type="entry name" value="RASSF8-10_RA"/>
    <property type="match status" value="1"/>
</dbReference>
<dbReference type="Proteomes" id="UP000792457">
    <property type="component" value="Unassembled WGS sequence"/>
</dbReference>
<feature type="region of interest" description="Disordered" evidence="2">
    <location>
        <begin position="124"/>
        <end position="269"/>
    </location>
</feature>
<dbReference type="OrthoDB" id="10051571at2759"/>
<evidence type="ECO:0000256" key="1">
    <source>
        <dbReference type="SAM" id="Coils"/>
    </source>
</evidence>
<dbReference type="InterPro" id="IPR000159">
    <property type="entry name" value="RA_dom"/>
</dbReference>
<feature type="coiled-coil region" evidence="1">
    <location>
        <begin position="426"/>
        <end position="456"/>
    </location>
</feature>
<dbReference type="InterPro" id="IPR033593">
    <property type="entry name" value="N-RASSF"/>
</dbReference>
<feature type="region of interest" description="Disordered" evidence="2">
    <location>
        <begin position="83"/>
        <end position="110"/>
    </location>
</feature>
<gene>
    <name evidence="4" type="ORF">J437_LFUL004987</name>
</gene>
<evidence type="ECO:0000313" key="4">
    <source>
        <dbReference type="EMBL" id="KAG8224504.1"/>
    </source>
</evidence>
<keyword evidence="1" id="KW-0175">Coiled coil</keyword>